<dbReference type="InterPro" id="IPR004839">
    <property type="entry name" value="Aminotransferase_I/II_large"/>
</dbReference>
<dbReference type="GO" id="GO:0008483">
    <property type="term" value="F:transaminase activity"/>
    <property type="evidence" value="ECO:0007669"/>
    <property type="project" value="UniProtKB-KW"/>
</dbReference>
<dbReference type="InterPro" id="IPR015422">
    <property type="entry name" value="PyrdxlP-dep_Trfase_small"/>
</dbReference>
<accession>F0RJ71</accession>
<evidence type="ECO:0000256" key="4">
    <source>
        <dbReference type="ARBA" id="ARBA00022576"/>
    </source>
</evidence>
<evidence type="ECO:0000313" key="9">
    <source>
        <dbReference type="Proteomes" id="UP000007718"/>
    </source>
</evidence>
<evidence type="ECO:0000256" key="5">
    <source>
        <dbReference type="ARBA" id="ARBA00022679"/>
    </source>
</evidence>
<name>F0RJ71_DEIPM</name>
<dbReference type="RefSeq" id="WP_013615117.1">
    <property type="nucleotide sequence ID" value="NC_015161.1"/>
</dbReference>
<dbReference type="AlphaFoldDB" id="F0RJ71"/>
<keyword evidence="4" id="KW-0032">Aminotransferase</keyword>
<reference evidence="8 9" key="2">
    <citation type="journal article" date="2012" name="Stand. Genomic Sci.">
        <title>Complete genome sequence of the orange-red pigmented, radioresistant Deinococcus proteolyticus type strain (MRP(T)).</title>
        <authorList>
            <person name="Copeland A."/>
            <person name="Zeytun A."/>
            <person name="Yassawong M."/>
            <person name="Nolan M."/>
            <person name="Lucas S."/>
            <person name="Hammon N."/>
            <person name="Deshpande S."/>
            <person name="Cheng J.F."/>
            <person name="Han C."/>
            <person name="Tapia R."/>
            <person name="Goodwin L.A."/>
            <person name="Pitluck S."/>
            <person name="Mavromatis K."/>
            <person name="Liolios K."/>
            <person name="Pagani I."/>
            <person name="Ivanova N."/>
            <person name="Mikhailova N."/>
            <person name="Pati A."/>
            <person name="Chen A."/>
            <person name="Palaniappan K."/>
            <person name="Land M."/>
            <person name="Hauser L."/>
            <person name="Jeffries C.D."/>
            <person name="Brambilla E.M."/>
            <person name="Rohde M."/>
            <person name="Sikorski J."/>
            <person name="Pukall R."/>
            <person name="Goker M."/>
            <person name="Detter J.C."/>
            <person name="Woyke T."/>
            <person name="Bristow J."/>
            <person name="Eisen J.A."/>
            <person name="Markowitz V."/>
            <person name="Hugenholtz P."/>
            <person name="Kyrpides N.C."/>
            <person name="Klenk H.P."/>
            <person name="Lapidus A."/>
        </authorList>
    </citation>
    <scope>NUCLEOTIDE SEQUENCE [LARGE SCALE GENOMIC DNA]</scope>
    <source>
        <strain evidence="9">ATCC 35074 / DSM 20540 / JCM 6276 / NBRC 101906 / NCIMB 13154 / VKM Ac-1939 / CCM 2703 / MRP</strain>
    </source>
</reference>
<dbReference type="PANTHER" id="PTHR42790:SF19">
    <property type="entry name" value="KYNURENINE_ALPHA-AMINOADIPATE AMINOTRANSFERASE, MITOCHONDRIAL"/>
    <property type="match status" value="1"/>
</dbReference>
<evidence type="ECO:0000256" key="3">
    <source>
        <dbReference type="ARBA" id="ARBA00011738"/>
    </source>
</evidence>
<dbReference type="Proteomes" id="UP000007718">
    <property type="component" value="Chromosome"/>
</dbReference>
<comment type="similarity">
    <text evidence="2">Belongs to the class-I pyridoxal-phosphate-dependent aminotransferase family.</text>
</comment>
<evidence type="ECO:0000256" key="2">
    <source>
        <dbReference type="ARBA" id="ARBA00007441"/>
    </source>
</evidence>
<dbReference type="FunFam" id="3.40.640.10:FF:000053">
    <property type="entry name" value="Aminotransferase, class I"/>
    <property type="match status" value="1"/>
</dbReference>
<dbReference type="Pfam" id="PF00155">
    <property type="entry name" value="Aminotran_1_2"/>
    <property type="match status" value="1"/>
</dbReference>
<dbReference type="InterPro" id="IPR015424">
    <property type="entry name" value="PyrdxlP-dep_Trfase"/>
</dbReference>
<dbReference type="InterPro" id="IPR050859">
    <property type="entry name" value="Class-I_PLP-dep_aminotransf"/>
</dbReference>
<dbReference type="HOGENOM" id="CLU_017584_0_6_0"/>
<proteinExistence type="inferred from homology"/>
<evidence type="ECO:0000313" key="8">
    <source>
        <dbReference type="EMBL" id="ADY26508.1"/>
    </source>
</evidence>
<comment type="cofactor">
    <cofactor evidence="1">
        <name>pyridoxal 5'-phosphate</name>
        <dbReference type="ChEBI" id="CHEBI:597326"/>
    </cofactor>
</comment>
<dbReference type="Gene3D" id="3.90.1150.10">
    <property type="entry name" value="Aspartate Aminotransferase, domain 1"/>
    <property type="match status" value="1"/>
</dbReference>
<dbReference type="GO" id="GO:1901605">
    <property type="term" value="P:alpha-amino acid metabolic process"/>
    <property type="evidence" value="ECO:0007669"/>
    <property type="project" value="TreeGrafter"/>
</dbReference>
<dbReference type="Gene3D" id="3.40.640.10">
    <property type="entry name" value="Type I PLP-dependent aspartate aminotransferase-like (Major domain)"/>
    <property type="match status" value="1"/>
</dbReference>
<dbReference type="eggNOG" id="COG1167">
    <property type="taxonomic scope" value="Bacteria"/>
</dbReference>
<evidence type="ECO:0000259" key="7">
    <source>
        <dbReference type="Pfam" id="PF00155"/>
    </source>
</evidence>
<keyword evidence="5" id="KW-0808">Transferase</keyword>
<dbReference type="InterPro" id="IPR015421">
    <property type="entry name" value="PyrdxlP-dep_Trfase_major"/>
</dbReference>
<keyword evidence="6" id="KW-0663">Pyridoxal phosphate</keyword>
<dbReference type="STRING" id="693977.Deipr_1359"/>
<dbReference type="OrthoDB" id="9802328at2"/>
<protein>
    <submittedName>
        <fullName evidence="8">Putative transcriptional regulator, GntR family</fullName>
    </submittedName>
</protein>
<dbReference type="CDD" id="cd00609">
    <property type="entry name" value="AAT_like"/>
    <property type="match status" value="1"/>
</dbReference>
<comment type="subunit">
    <text evidence="3">Homodimer.</text>
</comment>
<keyword evidence="9" id="KW-1185">Reference proteome</keyword>
<feature type="domain" description="Aminotransferase class I/classII large" evidence="7">
    <location>
        <begin position="64"/>
        <end position="420"/>
    </location>
</feature>
<evidence type="ECO:0000256" key="6">
    <source>
        <dbReference type="ARBA" id="ARBA00022898"/>
    </source>
</evidence>
<sequence>MHGAPGTTKWSQLSFQQDVGAAAPAFGSAFSAGIKAVNGSALRDMLRMAQVPGMVNFGGGLPAPELFPMDRIAQASAQALEKHGWRAVQYGTTEGFLPLREWLAEHTCPGAAGVTPEHIQIMTGGQQSLDLVGKIFIDPGDTVLVETPTYMGAVQSFVPYRPHFAAVPTDDHGIEMDALEALLADLAREGRTPKFIYTIPNFQNPTGRTLSLERRERLLDLTAQYGVFVVEDDPYGQLRFSGEHLPSLAELMLRRTGGDPDRSHVVYCSSFSKTLAPGLRDAWVMAARPITERLVLAKQGADMHTPTLNQMIVTELLPLLPQQVDKLRHSYADRAGHMLAALERELPAGVSYTTPQGGMFLWLTLPEHVNTTAMLPRAVERQVAYMIGECFHALGGGHNTMRLCFSTASPQDIDRGIAALAQTIHAEL</sequence>
<dbReference type="EMBL" id="CP002536">
    <property type="protein sequence ID" value="ADY26508.1"/>
    <property type="molecule type" value="Genomic_DNA"/>
</dbReference>
<gene>
    <name evidence="8" type="ordered locus">Deipr_1359</name>
</gene>
<reference evidence="9" key="1">
    <citation type="submission" date="2011-02" db="EMBL/GenBank/DDBJ databases">
        <title>The complete sequence of chromosome of Deinococcus proteolyticus DSM 20540.</title>
        <authorList>
            <consortium name="US DOE Joint Genome Institute (JGI-PGF)"/>
            <person name="Lucas S."/>
            <person name="Copeland A."/>
            <person name="Lapidus A."/>
            <person name="Bruce D."/>
            <person name="Goodwin L."/>
            <person name="Pitluck S."/>
            <person name="Kyrpides N."/>
            <person name="Mavromatis K."/>
            <person name="Pagani I."/>
            <person name="Ivanova N."/>
            <person name="Ovchinnikova G."/>
            <person name="Zeytun A."/>
            <person name="Detter J.C."/>
            <person name="Han C."/>
            <person name="Land M."/>
            <person name="Hauser L."/>
            <person name="Markowitz V."/>
            <person name="Cheng J.-F."/>
            <person name="Hugenholtz P."/>
            <person name="Woyke T."/>
            <person name="Wu D."/>
            <person name="Pukall R."/>
            <person name="Steenblock K."/>
            <person name="Brambilla E."/>
            <person name="Klenk H.-P."/>
            <person name="Eisen J.A."/>
        </authorList>
    </citation>
    <scope>NUCLEOTIDE SEQUENCE [LARGE SCALE GENOMIC DNA]</scope>
    <source>
        <strain evidence="9">ATCC 35074 / DSM 20540 / JCM 6276 / NBRC 101906 / NCIMB 13154 / VKM Ac-1939 / CCM 2703 / MRP</strain>
    </source>
</reference>
<evidence type="ECO:0000256" key="1">
    <source>
        <dbReference type="ARBA" id="ARBA00001933"/>
    </source>
</evidence>
<organism evidence="8 9">
    <name type="scientific">Deinococcus proteolyticus (strain ATCC 35074 / DSM 20540 / JCM 6276 / NBRC 101906 / NCIMB 13154 / VKM Ac-1939 / CCM 2703 / MRP)</name>
    <dbReference type="NCBI Taxonomy" id="693977"/>
    <lineage>
        <taxon>Bacteria</taxon>
        <taxon>Thermotogati</taxon>
        <taxon>Deinococcota</taxon>
        <taxon>Deinococci</taxon>
        <taxon>Deinococcales</taxon>
        <taxon>Deinococcaceae</taxon>
        <taxon>Deinococcus</taxon>
    </lineage>
</organism>
<dbReference type="PANTHER" id="PTHR42790">
    <property type="entry name" value="AMINOTRANSFERASE"/>
    <property type="match status" value="1"/>
</dbReference>
<dbReference type="KEGG" id="dpt:Deipr_1359"/>
<dbReference type="GO" id="GO:0030170">
    <property type="term" value="F:pyridoxal phosphate binding"/>
    <property type="evidence" value="ECO:0007669"/>
    <property type="project" value="InterPro"/>
</dbReference>
<dbReference type="SUPFAM" id="SSF53383">
    <property type="entry name" value="PLP-dependent transferases"/>
    <property type="match status" value="1"/>
</dbReference>